<reference evidence="1" key="1">
    <citation type="journal article" date="2021" name="PeerJ">
        <title>Extensive microbial diversity within the chicken gut microbiome revealed by metagenomics and culture.</title>
        <authorList>
            <person name="Gilroy R."/>
            <person name="Ravi A."/>
            <person name="Getino M."/>
            <person name="Pursley I."/>
            <person name="Horton D.L."/>
            <person name="Alikhan N.F."/>
            <person name="Baker D."/>
            <person name="Gharbi K."/>
            <person name="Hall N."/>
            <person name="Watson M."/>
            <person name="Adriaenssens E.M."/>
            <person name="Foster-Nyarko E."/>
            <person name="Jarju S."/>
            <person name="Secka A."/>
            <person name="Antonio M."/>
            <person name="Oren A."/>
            <person name="Chaudhuri R.R."/>
            <person name="La Ragione R."/>
            <person name="Hildebrand F."/>
            <person name="Pallen M.J."/>
        </authorList>
    </citation>
    <scope>NUCLEOTIDE SEQUENCE</scope>
    <source>
        <strain evidence="1">ChiHecec2B26-7398</strain>
    </source>
</reference>
<protein>
    <submittedName>
        <fullName evidence="1">Sporulation transcriptional regulator SpoIIID</fullName>
    </submittedName>
</protein>
<sequence length="91" mass="10154">MKGDPEERAVAVGRYIVRSGATVRAAAAVFGVSKSTIWKDQGRLRRTHPGLWAEVQTVVQRNKAERHLRGGEATRRKYLRRAACAGPRRTV</sequence>
<accession>A0A9D1XZ28</accession>
<name>A0A9D1XZ28_9FIRM</name>
<comment type="caution">
    <text evidence="1">The sequence shown here is derived from an EMBL/GenBank/DDBJ whole genome shotgun (WGS) entry which is preliminary data.</text>
</comment>
<dbReference type="EMBL" id="DXEI01000029">
    <property type="protein sequence ID" value="HIX94153.1"/>
    <property type="molecule type" value="Genomic_DNA"/>
</dbReference>
<reference evidence="1" key="2">
    <citation type="submission" date="2021-04" db="EMBL/GenBank/DDBJ databases">
        <authorList>
            <person name="Gilroy R."/>
        </authorList>
    </citation>
    <scope>NUCLEOTIDE SEQUENCE</scope>
    <source>
        <strain evidence="1">ChiHecec2B26-7398</strain>
    </source>
</reference>
<organism evidence="1 2">
    <name type="scientific">Candidatus Gemmiger excrementipullorum</name>
    <dbReference type="NCBI Taxonomy" id="2838610"/>
    <lineage>
        <taxon>Bacteria</taxon>
        <taxon>Bacillati</taxon>
        <taxon>Bacillota</taxon>
        <taxon>Clostridia</taxon>
        <taxon>Eubacteriales</taxon>
        <taxon>Gemmiger</taxon>
    </lineage>
</organism>
<evidence type="ECO:0000313" key="2">
    <source>
        <dbReference type="Proteomes" id="UP000886751"/>
    </source>
</evidence>
<dbReference type="Proteomes" id="UP000886751">
    <property type="component" value="Unassembled WGS sequence"/>
</dbReference>
<evidence type="ECO:0000313" key="1">
    <source>
        <dbReference type="EMBL" id="HIX94153.1"/>
    </source>
</evidence>
<dbReference type="AlphaFoldDB" id="A0A9D1XZ28"/>
<dbReference type="Pfam" id="PF12116">
    <property type="entry name" value="SpoIIID"/>
    <property type="match status" value="1"/>
</dbReference>
<gene>
    <name evidence="1" type="ORF">H9846_01675</name>
</gene>
<dbReference type="InterPro" id="IPR014208">
    <property type="entry name" value="Spore_III_D"/>
</dbReference>
<proteinExistence type="predicted"/>